<dbReference type="Proteomes" id="UP000070299">
    <property type="component" value="Unassembled WGS sequence"/>
</dbReference>
<comment type="caution">
    <text evidence="1">The sequence shown here is derived from an EMBL/GenBank/DDBJ whole genome shotgun (WGS) entry which is preliminary data.</text>
</comment>
<organism evidence="1 2">
    <name type="scientific">Paraglaciecola hydrolytica</name>
    <dbReference type="NCBI Taxonomy" id="1799789"/>
    <lineage>
        <taxon>Bacteria</taxon>
        <taxon>Pseudomonadati</taxon>
        <taxon>Pseudomonadota</taxon>
        <taxon>Gammaproteobacteria</taxon>
        <taxon>Alteromonadales</taxon>
        <taxon>Alteromonadaceae</taxon>
        <taxon>Paraglaciecola</taxon>
    </lineage>
</organism>
<reference evidence="2" key="1">
    <citation type="submission" date="2016-02" db="EMBL/GenBank/DDBJ databases">
        <authorList>
            <person name="Schultz-Johansen M."/>
            <person name="Glaring M.A."/>
            <person name="Bech P.K."/>
            <person name="Stougaard P."/>
        </authorList>
    </citation>
    <scope>NUCLEOTIDE SEQUENCE [LARGE SCALE GENOMIC DNA]</scope>
    <source>
        <strain evidence="2">S66</strain>
    </source>
</reference>
<accession>A0A136A1B9</accession>
<protein>
    <submittedName>
        <fullName evidence="1">Uncharacterized protein</fullName>
    </submittedName>
</protein>
<keyword evidence="2" id="KW-1185">Reference proteome</keyword>
<evidence type="ECO:0000313" key="1">
    <source>
        <dbReference type="EMBL" id="KXI28950.1"/>
    </source>
</evidence>
<evidence type="ECO:0000313" key="2">
    <source>
        <dbReference type="Proteomes" id="UP000070299"/>
    </source>
</evidence>
<dbReference type="AlphaFoldDB" id="A0A136A1B9"/>
<sequence>MGFVSKVVNNDGSVSFEQQSIGLDLVGSGIHKATKADLDAAVTINDLSDIGAIQFNPDHKECWSVTITVNNVEPCGAVLCDFWQGDCYNVELRGVIHDYSSVYYSIRVYCAC</sequence>
<name>A0A136A1B9_9ALTE</name>
<dbReference type="EMBL" id="LSNE01000005">
    <property type="protein sequence ID" value="KXI28950.1"/>
    <property type="molecule type" value="Genomic_DNA"/>
</dbReference>
<proteinExistence type="predicted"/>
<gene>
    <name evidence="1" type="ORF">AX660_12265</name>
</gene>